<evidence type="ECO:0000313" key="4">
    <source>
        <dbReference type="Proteomes" id="UP001152755"/>
    </source>
</evidence>
<feature type="domain" description="PucR C-terminal helix-turn-helix" evidence="1">
    <location>
        <begin position="345"/>
        <end position="401"/>
    </location>
</feature>
<evidence type="ECO:0000313" key="3">
    <source>
        <dbReference type="EMBL" id="MDG3015565.1"/>
    </source>
</evidence>
<dbReference type="PANTHER" id="PTHR33744">
    <property type="entry name" value="CARBOHYDRATE DIACID REGULATOR"/>
    <property type="match status" value="1"/>
</dbReference>
<reference evidence="3" key="1">
    <citation type="submission" date="2022-08" db="EMBL/GenBank/DDBJ databases">
        <title>Genome analysis of Corynebacteriales strain.</title>
        <authorList>
            <person name="Lee S.D."/>
        </authorList>
    </citation>
    <scope>NUCLEOTIDE SEQUENCE</scope>
    <source>
        <strain evidence="3">D3-21</strain>
    </source>
</reference>
<dbReference type="InterPro" id="IPR025751">
    <property type="entry name" value="RsbRD_N_dom"/>
</dbReference>
<comment type="caution">
    <text evidence="3">The sequence shown here is derived from an EMBL/GenBank/DDBJ whole genome shotgun (WGS) entry which is preliminary data.</text>
</comment>
<evidence type="ECO:0000259" key="2">
    <source>
        <dbReference type="Pfam" id="PF14361"/>
    </source>
</evidence>
<name>A0A9X4M235_9ACTN</name>
<dbReference type="RefSeq" id="WP_277830003.1">
    <property type="nucleotide sequence ID" value="NZ_JAAIVF010000001.1"/>
</dbReference>
<dbReference type="InterPro" id="IPR042070">
    <property type="entry name" value="PucR_C-HTH_sf"/>
</dbReference>
<dbReference type="Pfam" id="PF13556">
    <property type="entry name" value="HTH_30"/>
    <property type="match status" value="1"/>
</dbReference>
<sequence>MTLTAPENSKALTLRGRPMSAPLHDVDMLSDQLVAHYASVLPAYSDYQMTRIQGLLRAATMRGLEMSIKLLDAGLPPTEEDLQGIRALAAGEAKEGTPLDAVLSVANEALTMVQDLIVADADTDDFADVQEGARRFFAMAQMLHTAISTSYAEALRPGTAGADGAATHSLVHTLLTGNNPDLVAQQLGVELAPEYLVLRVALNLQPGGPGSGKLSALEVRRKLDLLRTAFVDRCGSPFLSSLTHRGGAILLPGTPAWDWVADMLRAVGEAAGVEITAAAENSRRQDIPATTERVDELLRLARRLGRAPGLYGLGDLAVEYQLTRPGPARADLVRLLDPLESSPELLQTLTIHIRNDLNRQRTASMLHLHTNTVDYRMKRIAQLTGLDPTRPSGLRQLQAAIVAREFTRAGTPAQS</sequence>
<dbReference type="Proteomes" id="UP001152755">
    <property type="component" value="Unassembled WGS sequence"/>
</dbReference>
<dbReference type="Pfam" id="PF14361">
    <property type="entry name" value="RsbRD_N"/>
    <property type="match status" value="1"/>
</dbReference>
<dbReference type="InterPro" id="IPR025736">
    <property type="entry name" value="PucR_C-HTH_dom"/>
</dbReference>
<dbReference type="EMBL" id="JANRHA010000008">
    <property type="protein sequence ID" value="MDG3015565.1"/>
    <property type="molecule type" value="Genomic_DNA"/>
</dbReference>
<protein>
    <submittedName>
        <fullName evidence="3">Helix-turn-helix domain-containing protein</fullName>
    </submittedName>
</protein>
<feature type="domain" description="RsbT co-antagonist protein RsbRD N-terminal" evidence="2">
    <location>
        <begin position="29"/>
        <end position="155"/>
    </location>
</feature>
<dbReference type="InterPro" id="IPR051448">
    <property type="entry name" value="CdaR-like_regulators"/>
</dbReference>
<proteinExistence type="predicted"/>
<gene>
    <name evidence="3" type="ORF">NVS88_13475</name>
</gene>
<dbReference type="AlphaFoldDB" id="A0A9X4M235"/>
<keyword evidence="4" id="KW-1185">Reference proteome</keyword>
<dbReference type="PANTHER" id="PTHR33744:SF7">
    <property type="entry name" value="PUCR FAMILY TRANSCRIPTIONAL REGULATOR"/>
    <property type="match status" value="1"/>
</dbReference>
<organism evidence="3 4">
    <name type="scientific">Speluncibacter jeojiensis</name>
    <dbReference type="NCBI Taxonomy" id="2710754"/>
    <lineage>
        <taxon>Bacteria</taxon>
        <taxon>Bacillati</taxon>
        <taxon>Actinomycetota</taxon>
        <taxon>Actinomycetes</taxon>
        <taxon>Mycobacteriales</taxon>
        <taxon>Speluncibacteraceae</taxon>
        <taxon>Speluncibacter</taxon>
    </lineage>
</organism>
<evidence type="ECO:0000259" key="1">
    <source>
        <dbReference type="Pfam" id="PF13556"/>
    </source>
</evidence>
<accession>A0A9X4M235</accession>
<dbReference type="Gene3D" id="1.10.10.2840">
    <property type="entry name" value="PucR C-terminal helix-turn-helix domain"/>
    <property type="match status" value="1"/>
</dbReference>